<protein>
    <recommendedName>
        <fullName evidence="1">TniQ domain-containing protein</fullName>
    </recommendedName>
</protein>
<feature type="domain" description="TniQ" evidence="1">
    <location>
        <begin position="2"/>
        <end position="146"/>
    </location>
</feature>
<proteinExistence type="predicted"/>
<accession>A0A3S8ZWZ2</accession>
<dbReference type="KEGG" id="iod:EJO50_16950"/>
<evidence type="ECO:0000313" key="2">
    <source>
        <dbReference type="EMBL" id="AZN38003.1"/>
    </source>
</evidence>
<reference evidence="2 3" key="1">
    <citation type="submission" date="2018-12" db="EMBL/GenBank/DDBJ databases">
        <title>Complete genome sequence of Iodobacter sp. H11R3.</title>
        <authorList>
            <person name="Bae J.-W."/>
        </authorList>
    </citation>
    <scope>NUCLEOTIDE SEQUENCE [LARGE SCALE GENOMIC DNA]</scope>
    <source>
        <strain evidence="2 3">H11R3</strain>
    </source>
</reference>
<dbReference type="InterPro" id="IPR009492">
    <property type="entry name" value="TniQ"/>
</dbReference>
<dbReference type="EMBL" id="CP034433">
    <property type="protein sequence ID" value="AZN38003.1"/>
    <property type="molecule type" value="Genomic_DNA"/>
</dbReference>
<name>A0A3S8ZWZ2_9NEIS</name>
<sequence>MFFVQPLPDEFVGGHFGRLGRVNGYNSSLQLIRELDECFRSGAKDWEPPSVDRLITTHLGMESEAYLQKHTMLPFYWVTTFEREEPRKFESVAKSRQRAALKHERDAAYFCDECVKSDKRDLGFSYWRRFHQLPGVDTCSIHRTALRYIHKQNAFDEPPQRWSAIAETVSKELAELQCHPVISRYTKISSRFLNQQRQCRYVASAFHSASARQMGLKVVLRGSATRISDRMQQELPSLWLSTHWPELAKKQERVLFSALDGVIGSQVCTGLAHALTLALCHDDADYAVSKFFELPLDQHKVSFPKKVIMRSDMQNAYLQCEGNFSAMSKFLEKDMSTVTRHMKKAGVPSAVLLNEAERHVIFEIVRDADIFVKPKHPSKEELALEKDSRGLSEIPKSLLMPIRPEMKVAFLANQGDFSKMAKSLDLNITTVINHMRQVGIPSSRYFCEKARQELMEFVREAETADLRWVRVKRPLKD</sequence>
<evidence type="ECO:0000259" key="1">
    <source>
        <dbReference type="Pfam" id="PF06527"/>
    </source>
</evidence>
<gene>
    <name evidence="2" type="ORF">EJO50_16950</name>
</gene>
<organism evidence="2 3">
    <name type="scientific">Iodobacter ciconiae</name>
    <dbReference type="NCBI Taxonomy" id="2496266"/>
    <lineage>
        <taxon>Bacteria</taxon>
        <taxon>Pseudomonadati</taxon>
        <taxon>Pseudomonadota</taxon>
        <taxon>Betaproteobacteria</taxon>
        <taxon>Neisseriales</taxon>
        <taxon>Chitinibacteraceae</taxon>
        <taxon>Iodobacter</taxon>
    </lineage>
</organism>
<dbReference type="RefSeq" id="WP_125976147.1">
    <property type="nucleotide sequence ID" value="NZ_CP034433.1"/>
</dbReference>
<keyword evidence="3" id="KW-1185">Reference proteome</keyword>
<dbReference type="Pfam" id="PF06527">
    <property type="entry name" value="TniQ"/>
    <property type="match status" value="1"/>
</dbReference>
<dbReference type="AlphaFoldDB" id="A0A3S8ZWZ2"/>
<dbReference type="Proteomes" id="UP000282438">
    <property type="component" value="Chromosome"/>
</dbReference>
<evidence type="ECO:0000313" key="3">
    <source>
        <dbReference type="Proteomes" id="UP000282438"/>
    </source>
</evidence>
<dbReference type="OrthoDB" id="470139at2"/>